<protein>
    <submittedName>
        <fullName evidence="2">Uncharacterized protein</fullName>
    </submittedName>
</protein>
<dbReference type="EMBL" id="CP007029">
    <property type="protein sequence ID" value="AHE99613.1"/>
    <property type="molecule type" value="Genomic_DNA"/>
</dbReference>
<proteinExistence type="predicted"/>
<gene>
    <name evidence="2" type="ORF">THITH_16420</name>
</gene>
<accession>W0DRK0</accession>
<keyword evidence="1" id="KW-0472">Membrane</keyword>
<keyword evidence="1" id="KW-0812">Transmembrane</keyword>
<dbReference type="STRING" id="713585.THITH_16420"/>
<sequence>MASETFLALLVTSATVITTLSILVLLGLLVRDWIKKTLW</sequence>
<evidence type="ECO:0000313" key="3">
    <source>
        <dbReference type="Proteomes" id="UP000005289"/>
    </source>
</evidence>
<evidence type="ECO:0000256" key="1">
    <source>
        <dbReference type="SAM" id="Phobius"/>
    </source>
</evidence>
<name>W0DRK0_9GAMM</name>
<dbReference type="Proteomes" id="UP000005289">
    <property type="component" value="Chromosome"/>
</dbReference>
<feature type="transmembrane region" description="Helical" evidence="1">
    <location>
        <begin position="6"/>
        <end position="30"/>
    </location>
</feature>
<evidence type="ECO:0000313" key="2">
    <source>
        <dbReference type="EMBL" id="AHE99613.1"/>
    </source>
</evidence>
<keyword evidence="1" id="KW-1133">Transmembrane helix</keyword>
<reference evidence="2 3" key="1">
    <citation type="submission" date="2013-12" db="EMBL/GenBank/DDBJ databases">
        <authorList>
            <consortium name="DOE Joint Genome Institute"/>
            <person name="Muyzer G."/>
            <person name="Huntemann M."/>
            <person name="Han J."/>
            <person name="Chen A."/>
            <person name="Kyrpides N."/>
            <person name="Mavromatis K."/>
            <person name="Markowitz V."/>
            <person name="Palaniappan K."/>
            <person name="Ivanova N."/>
            <person name="Schaumberg A."/>
            <person name="Pati A."/>
            <person name="Liolios K."/>
            <person name="Nordberg H.P."/>
            <person name="Cantor M.N."/>
            <person name="Hua S.X."/>
            <person name="Woyke T."/>
        </authorList>
    </citation>
    <scope>NUCLEOTIDE SEQUENCE [LARGE SCALE GENOMIC DNA]</scope>
    <source>
        <strain evidence="2 3">ARh 1</strain>
    </source>
</reference>
<dbReference type="HOGENOM" id="CLU_219401_0_0_6"/>
<dbReference type="AlphaFoldDB" id="W0DRK0"/>
<organism evidence="2 3">
    <name type="scientific">Thioalkalivibrio paradoxus ARh 1</name>
    <dbReference type="NCBI Taxonomy" id="713585"/>
    <lineage>
        <taxon>Bacteria</taxon>
        <taxon>Pseudomonadati</taxon>
        <taxon>Pseudomonadota</taxon>
        <taxon>Gammaproteobacteria</taxon>
        <taxon>Chromatiales</taxon>
        <taxon>Ectothiorhodospiraceae</taxon>
        <taxon>Thioalkalivibrio</taxon>
    </lineage>
</organism>
<dbReference type="KEGG" id="tti:THITH_16420"/>
<keyword evidence="3" id="KW-1185">Reference proteome</keyword>